<comment type="caution">
    <text evidence="1">The sequence shown here is derived from an EMBL/GenBank/DDBJ whole genome shotgun (WGS) entry which is preliminary data.</text>
</comment>
<name>A0A0G0ZGQ8_9BACT</name>
<organism evidence="1 2">
    <name type="scientific">Candidatus Gottesmanbacteria bacterium GW2011_GWA2_42_18</name>
    <dbReference type="NCBI Taxonomy" id="1618442"/>
    <lineage>
        <taxon>Bacteria</taxon>
        <taxon>Candidatus Gottesmaniibacteriota</taxon>
    </lineage>
</organism>
<accession>A0A0G0ZGQ8</accession>
<dbReference type="EMBL" id="LCDD01000002">
    <property type="protein sequence ID" value="KKS47874.1"/>
    <property type="molecule type" value="Genomic_DNA"/>
</dbReference>
<proteinExistence type="predicted"/>
<dbReference type="Proteomes" id="UP000034320">
    <property type="component" value="Unassembled WGS sequence"/>
</dbReference>
<evidence type="ECO:0000313" key="2">
    <source>
        <dbReference type="Proteomes" id="UP000034320"/>
    </source>
</evidence>
<protein>
    <submittedName>
        <fullName evidence="1">Uncharacterized protein</fullName>
    </submittedName>
</protein>
<reference evidence="1 2" key="1">
    <citation type="journal article" date="2015" name="Nature">
        <title>rRNA introns, odd ribosomes, and small enigmatic genomes across a large radiation of phyla.</title>
        <authorList>
            <person name="Brown C.T."/>
            <person name="Hug L.A."/>
            <person name="Thomas B.C."/>
            <person name="Sharon I."/>
            <person name="Castelle C.J."/>
            <person name="Singh A."/>
            <person name="Wilkins M.J."/>
            <person name="Williams K.H."/>
            <person name="Banfield J.F."/>
        </authorList>
    </citation>
    <scope>NUCLEOTIDE SEQUENCE [LARGE SCALE GENOMIC DNA]</scope>
</reference>
<sequence>MKQSVELSAKSKVVEVFLPHFCSLPVFIFSVKKISKEFLTSA</sequence>
<gene>
    <name evidence="1" type="ORF">UV09_C0002G0052</name>
</gene>
<dbReference type="AlphaFoldDB" id="A0A0G0ZGQ8"/>
<evidence type="ECO:0000313" key="1">
    <source>
        <dbReference type="EMBL" id="KKS47874.1"/>
    </source>
</evidence>